<accession>A0A1Y1KDE6</accession>
<protein>
    <submittedName>
        <fullName evidence="5">Uncharacterized protein</fullName>
    </submittedName>
</protein>
<evidence type="ECO:0000313" key="6">
    <source>
        <dbReference type="EMBL" id="KAB0798685.1"/>
    </source>
</evidence>
<dbReference type="InterPro" id="IPR010562">
    <property type="entry name" value="Haemolymph_juvenile_hormone-bd"/>
</dbReference>
<evidence type="ECO:0000256" key="1">
    <source>
        <dbReference type="ARBA" id="ARBA00022729"/>
    </source>
</evidence>
<keyword evidence="1 4" id="KW-0732">Signal</keyword>
<evidence type="ECO:0000256" key="2">
    <source>
        <dbReference type="ARBA" id="ARBA00023108"/>
    </source>
</evidence>
<dbReference type="Gene3D" id="3.15.10.30">
    <property type="entry name" value="Haemolymph juvenile hormone binding protein"/>
    <property type="match status" value="1"/>
</dbReference>
<evidence type="ECO:0000256" key="3">
    <source>
        <dbReference type="ARBA" id="ARBA00060902"/>
    </source>
</evidence>
<dbReference type="AlphaFoldDB" id="A0A1Y1KDE6"/>
<gene>
    <name evidence="6" type="ORF">PPYR_09678</name>
</gene>
<reference evidence="6 7" key="2">
    <citation type="journal article" date="2018" name="Elife">
        <title>Firefly genomes illuminate parallel origins of bioluminescence in beetles.</title>
        <authorList>
            <person name="Fallon T.R."/>
            <person name="Lower S.E."/>
            <person name="Chang C.H."/>
            <person name="Bessho-Uehara M."/>
            <person name="Martin G.J."/>
            <person name="Bewick A.J."/>
            <person name="Behringer M."/>
            <person name="Debat H.J."/>
            <person name="Wong I."/>
            <person name="Day J.C."/>
            <person name="Suvorov A."/>
            <person name="Silva C.J."/>
            <person name="Stanger-Hall K.F."/>
            <person name="Hall D.W."/>
            <person name="Schmitz R.J."/>
            <person name="Nelson D.R."/>
            <person name="Lewis S.M."/>
            <person name="Shigenobu S."/>
            <person name="Bybee S.M."/>
            <person name="Larracuente A.M."/>
            <person name="Oba Y."/>
            <person name="Weng J.K."/>
        </authorList>
    </citation>
    <scope>NUCLEOTIDE SEQUENCE [LARGE SCALE GENOMIC DNA]</scope>
    <source>
        <strain evidence="6">1611_PpyrPB1</strain>
        <tissue evidence="6">Whole body</tissue>
    </source>
</reference>
<dbReference type="EMBL" id="GEZM01091748">
    <property type="protein sequence ID" value="JAV56777.1"/>
    <property type="molecule type" value="Transcribed_RNA"/>
</dbReference>
<evidence type="ECO:0000313" key="7">
    <source>
        <dbReference type="Proteomes" id="UP000327044"/>
    </source>
</evidence>
<evidence type="ECO:0000256" key="4">
    <source>
        <dbReference type="SAM" id="SignalP"/>
    </source>
</evidence>
<sequence length="243" mass="27062">MSTRGVIYFVLFVAVNCKIPDYINVCSQNDKDLASCITNSINSLKPRLLSGIPELGVPALEPLELDTLRILGQSSLSTNLSDVKAWGVSEFKILKLTPKITKNSRHFKFEVHIPKLHVRGNYVINTRLAFIDLKGSGPFNANITNPHFECVLLGKKVQINGENHLKFVDVQCVIKSVDNSKIYFENLFNGDPVIGKAVNDAIDDNSEALFTEARPNIVEAVTKKLLEVANQITQSFTFEELFP</sequence>
<proteinExistence type="inferred from homology"/>
<name>A0A1Y1KDE6_PHOPY</name>
<dbReference type="EMBL" id="VVIM01000006">
    <property type="protein sequence ID" value="KAB0798685.1"/>
    <property type="molecule type" value="Genomic_DNA"/>
</dbReference>
<feature type="signal peptide" evidence="4">
    <location>
        <begin position="1"/>
        <end position="17"/>
    </location>
</feature>
<dbReference type="InParanoid" id="A0A1Y1KDE6"/>
<dbReference type="Pfam" id="PF06585">
    <property type="entry name" value="JHBP"/>
    <property type="match status" value="1"/>
</dbReference>
<dbReference type="InterPro" id="IPR038606">
    <property type="entry name" value="To_sf"/>
</dbReference>
<feature type="chain" id="PRO_5036029762" evidence="4">
    <location>
        <begin position="18"/>
        <end position="243"/>
    </location>
</feature>
<keyword evidence="7" id="KW-1185">Reference proteome</keyword>
<keyword evidence="2" id="KW-0090">Biological rhythms</keyword>
<dbReference type="Proteomes" id="UP000327044">
    <property type="component" value="Unassembled WGS sequence"/>
</dbReference>
<dbReference type="PANTHER" id="PTHR11008:SF39">
    <property type="entry name" value="CIRCADIAN CLOCK-CONTROLLED PROTEIN-LIKE PROTEIN"/>
    <property type="match status" value="1"/>
</dbReference>
<dbReference type="GO" id="GO:0005615">
    <property type="term" value="C:extracellular space"/>
    <property type="evidence" value="ECO:0007669"/>
    <property type="project" value="TreeGrafter"/>
</dbReference>
<dbReference type="SMART" id="SM00700">
    <property type="entry name" value="JHBP"/>
    <property type="match status" value="1"/>
</dbReference>
<comment type="similarity">
    <text evidence="3">Belongs to the TO family.</text>
</comment>
<evidence type="ECO:0000313" key="5">
    <source>
        <dbReference type="EMBL" id="JAV56777.1"/>
    </source>
</evidence>
<reference evidence="6" key="3">
    <citation type="submission" date="2019-08" db="EMBL/GenBank/DDBJ databases">
        <authorList>
            <consortium name="Photinus pyralis genome working group"/>
            <person name="Fallon T.R."/>
            <person name="Sander Lower S.E."/>
            <person name="Weng J.-K."/>
        </authorList>
    </citation>
    <scope>NUCLEOTIDE SEQUENCE</scope>
    <source>
        <strain evidence="6">1611_PpyrPB1</strain>
        <tissue evidence="6">Whole body</tissue>
    </source>
</reference>
<dbReference type="PANTHER" id="PTHR11008">
    <property type="entry name" value="PROTEIN TAKEOUT-LIKE PROTEIN"/>
    <property type="match status" value="1"/>
</dbReference>
<organism evidence="5">
    <name type="scientific">Photinus pyralis</name>
    <name type="common">Common eastern firefly</name>
    <name type="synonym">Lampyris pyralis</name>
    <dbReference type="NCBI Taxonomy" id="7054"/>
    <lineage>
        <taxon>Eukaryota</taxon>
        <taxon>Metazoa</taxon>
        <taxon>Ecdysozoa</taxon>
        <taxon>Arthropoda</taxon>
        <taxon>Hexapoda</taxon>
        <taxon>Insecta</taxon>
        <taxon>Pterygota</taxon>
        <taxon>Neoptera</taxon>
        <taxon>Endopterygota</taxon>
        <taxon>Coleoptera</taxon>
        <taxon>Polyphaga</taxon>
        <taxon>Elateriformia</taxon>
        <taxon>Elateroidea</taxon>
        <taxon>Lampyridae</taxon>
        <taxon>Lampyrinae</taxon>
        <taxon>Photinus</taxon>
    </lineage>
</organism>
<reference evidence="5" key="1">
    <citation type="journal article" date="2016" name="Sci. Rep.">
        <title>Molecular characterization of firefly nuptial gifts: a multi-omics approach sheds light on postcopulatory sexual selection.</title>
        <authorList>
            <person name="Al-Wathiqui N."/>
            <person name="Fallon T.R."/>
            <person name="South A."/>
            <person name="Weng J.K."/>
            <person name="Lewis S.M."/>
        </authorList>
    </citation>
    <scope>NUCLEOTIDE SEQUENCE</scope>
</reference>
<dbReference type="GO" id="GO:0007623">
    <property type="term" value="P:circadian rhythm"/>
    <property type="evidence" value="ECO:0007669"/>
    <property type="project" value="UniProtKB-ARBA"/>
</dbReference>
<dbReference type="FunFam" id="3.15.10.30:FF:000001">
    <property type="entry name" value="Takeout-like protein 1"/>
    <property type="match status" value="1"/>
</dbReference>